<accession>A0A8S4N068</accession>
<dbReference type="PROSITE" id="PS50234">
    <property type="entry name" value="VWFA"/>
    <property type="match status" value="1"/>
</dbReference>
<dbReference type="OrthoDB" id="6132182at2759"/>
<organism evidence="2 3">
    <name type="scientific">Owenia fusiformis</name>
    <name type="common">Polychaete worm</name>
    <dbReference type="NCBI Taxonomy" id="6347"/>
    <lineage>
        <taxon>Eukaryota</taxon>
        <taxon>Metazoa</taxon>
        <taxon>Spiralia</taxon>
        <taxon>Lophotrochozoa</taxon>
        <taxon>Annelida</taxon>
        <taxon>Polychaeta</taxon>
        <taxon>Sedentaria</taxon>
        <taxon>Canalipalpata</taxon>
        <taxon>Sabellida</taxon>
        <taxon>Oweniida</taxon>
        <taxon>Oweniidae</taxon>
        <taxon>Owenia</taxon>
    </lineage>
</organism>
<evidence type="ECO:0000313" key="3">
    <source>
        <dbReference type="Proteomes" id="UP000749559"/>
    </source>
</evidence>
<dbReference type="PANTHER" id="PTHR24020:SF20">
    <property type="entry name" value="PH DOMAIN-CONTAINING PROTEIN"/>
    <property type="match status" value="1"/>
</dbReference>
<dbReference type="SUPFAM" id="SSF53300">
    <property type="entry name" value="vWA-like"/>
    <property type="match status" value="1"/>
</dbReference>
<feature type="domain" description="VWFA" evidence="1">
    <location>
        <begin position="1"/>
        <end position="192"/>
    </location>
</feature>
<gene>
    <name evidence="2" type="ORF">OFUS_LOCUS2053</name>
</gene>
<dbReference type="Proteomes" id="UP000749559">
    <property type="component" value="Unassembled WGS sequence"/>
</dbReference>
<evidence type="ECO:0000259" key="1">
    <source>
        <dbReference type="PROSITE" id="PS50234"/>
    </source>
</evidence>
<dbReference type="InterPro" id="IPR050525">
    <property type="entry name" value="ECM_Assembly_Org"/>
</dbReference>
<dbReference type="PANTHER" id="PTHR24020">
    <property type="entry name" value="COLLAGEN ALPHA"/>
    <property type="match status" value="1"/>
</dbReference>
<dbReference type="CDD" id="cd01450">
    <property type="entry name" value="vWFA_subfamily_ECM"/>
    <property type="match status" value="1"/>
</dbReference>
<dbReference type="Pfam" id="PF00092">
    <property type="entry name" value="VWA"/>
    <property type="match status" value="1"/>
</dbReference>
<dbReference type="InterPro" id="IPR036465">
    <property type="entry name" value="vWFA_dom_sf"/>
</dbReference>
<feature type="non-terminal residue" evidence="2">
    <location>
        <position position="201"/>
    </location>
</feature>
<dbReference type="EMBL" id="CAIIXF020000001">
    <property type="protein sequence ID" value="CAH1774631.1"/>
    <property type="molecule type" value="Genomic_DNA"/>
</dbReference>
<dbReference type="Gene3D" id="3.40.50.410">
    <property type="entry name" value="von Willebrand factor, type A domain"/>
    <property type="match status" value="1"/>
</dbReference>
<keyword evidence="3" id="KW-1185">Reference proteome</keyword>
<proteinExistence type="predicted"/>
<name>A0A8S4N068_OWEFU</name>
<comment type="caution">
    <text evidence="2">The sequence shown here is derived from an EMBL/GenBank/DDBJ whole genome shotgun (WGS) entry which is preliminary data.</text>
</comment>
<reference evidence="2" key="1">
    <citation type="submission" date="2022-03" db="EMBL/GenBank/DDBJ databases">
        <authorList>
            <person name="Martin C."/>
        </authorList>
    </citation>
    <scope>NUCLEOTIDE SEQUENCE</scope>
</reference>
<dbReference type="InterPro" id="IPR002035">
    <property type="entry name" value="VWF_A"/>
</dbReference>
<evidence type="ECO:0000313" key="2">
    <source>
        <dbReference type="EMBL" id="CAH1774631.1"/>
    </source>
</evidence>
<dbReference type="AlphaFoldDB" id="A0A8S4N068"/>
<protein>
    <recommendedName>
        <fullName evidence="1">VWFA domain-containing protein</fullName>
    </recommendedName>
</protein>
<sequence length="201" mass="22075">SSLDKDRIRTFMTEIARAFFLSPSIEDDGVQLGALTFNEGTQHVVYLSDVDNPDKVIKRMESMNLTEVGCRTHTFAALERMENEYFTPEKGDRPDAINKVIVLSDGVTKPSSKESNTFNNADSLRATGAEIVVVGLPQGCPPDKPKCVEKVIGQDEWMAISGADEDPNLLLNILNTDFTKLRETIINIGNKVCGPGSVKIN</sequence>